<name>A0A8C9F045_PAVCR</name>
<evidence type="ECO:0000313" key="3">
    <source>
        <dbReference type="Ensembl" id="ENSPSTP00000006915.1"/>
    </source>
</evidence>
<feature type="compositionally biased region" description="Basic and acidic residues" evidence="1">
    <location>
        <begin position="90"/>
        <end position="100"/>
    </location>
</feature>
<keyword evidence="4" id="KW-1185">Reference proteome</keyword>
<reference evidence="3" key="1">
    <citation type="submission" date="2025-08" db="UniProtKB">
        <authorList>
            <consortium name="Ensembl"/>
        </authorList>
    </citation>
    <scope>IDENTIFICATION</scope>
</reference>
<dbReference type="PANTHER" id="PTHR36961:SF1">
    <property type="entry name" value="LEUKEMIA-ASSOCIATED PROTEIN 7"/>
    <property type="match status" value="1"/>
</dbReference>
<dbReference type="InterPro" id="IPR031510">
    <property type="entry name" value="DLEU7"/>
</dbReference>
<dbReference type="Pfam" id="PF15760">
    <property type="entry name" value="DLEU7"/>
    <property type="match status" value="1"/>
</dbReference>
<evidence type="ECO:0000313" key="4">
    <source>
        <dbReference type="Proteomes" id="UP000694428"/>
    </source>
</evidence>
<proteinExistence type="predicted"/>
<dbReference type="AlphaFoldDB" id="A0A8C9F045"/>
<feature type="region of interest" description="Disordered" evidence="1">
    <location>
        <begin position="43"/>
        <end position="75"/>
    </location>
</feature>
<feature type="region of interest" description="Disordered" evidence="1">
    <location>
        <begin position="89"/>
        <end position="127"/>
    </location>
</feature>
<feature type="chain" id="PRO_5034275421" evidence="2">
    <location>
        <begin position="29"/>
        <end position="241"/>
    </location>
</feature>
<accession>A0A8C9F045</accession>
<dbReference type="PANTHER" id="PTHR36961">
    <property type="entry name" value="LEUKEMIA-ASSOCIATED PROTEIN 7"/>
    <property type="match status" value="1"/>
</dbReference>
<reference evidence="3" key="2">
    <citation type="submission" date="2025-09" db="UniProtKB">
        <authorList>
            <consortium name="Ensembl"/>
        </authorList>
    </citation>
    <scope>IDENTIFICATION</scope>
</reference>
<evidence type="ECO:0000256" key="2">
    <source>
        <dbReference type="SAM" id="SignalP"/>
    </source>
</evidence>
<organism evidence="3 4">
    <name type="scientific">Pavo cristatus</name>
    <name type="common">Indian peafowl</name>
    <name type="synonym">Blue peafowl</name>
    <dbReference type="NCBI Taxonomy" id="9049"/>
    <lineage>
        <taxon>Eukaryota</taxon>
        <taxon>Metazoa</taxon>
        <taxon>Chordata</taxon>
        <taxon>Craniata</taxon>
        <taxon>Vertebrata</taxon>
        <taxon>Euteleostomi</taxon>
        <taxon>Archelosauria</taxon>
        <taxon>Archosauria</taxon>
        <taxon>Dinosauria</taxon>
        <taxon>Saurischia</taxon>
        <taxon>Theropoda</taxon>
        <taxon>Coelurosauria</taxon>
        <taxon>Aves</taxon>
        <taxon>Neognathae</taxon>
        <taxon>Galloanserae</taxon>
        <taxon>Galliformes</taxon>
        <taxon>Phasianidae</taxon>
        <taxon>Phasianinae</taxon>
        <taxon>Pavo</taxon>
    </lineage>
</organism>
<sequence length="241" mass="27061">MQSGLWWEGRLMAGLAVLLESLKHQAEALHTLQAMWGGREDGAALHPPCSLPQPSQAQSDGTSQHGPAWPSPGGKMEVAALGWAWELEQEERKAPGKSPEKEEESGDLTPLSLGEPRPQQQSQFRLERPETLREKALCSKLSRVVDATTRLVTVEQTFLLPLVQQHPFPLHPKDSIEFRNICSHMALQREGQQFEKDLHEAHQCLKMIIEKHIHSLAVFPSESYIPVRSALRQILQNLLAM</sequence>
<keyword evidence="2" id="KW-0732">Signal</keyword>
<feature type="compositionally biased region" description="Polar residues" evidence="1">
    <location>
        <begin position="52"/>
        <end position="65"/>
    </location>
</feature>
<evidence type="ECO:0000256" key="1">
    <source>
        <dbReference type="SAM" id="MobiDB-lite"/>
    </source>
</evidence>
<feature type="signal peptide" evidence="2">
    <location>
        <begin position="1"/>
        <end position="28"/>
    </location>
</feature>
<dbReference type="Ensembl" id="ENSPSTT00000007253.1">
    <property type="protein sequence ID" value="ENSPSTP00000006915.1"/>
    <property type="gene ID" value="ENSPSTG00000004897.1"/>
</dbReference>
<dbReference type="Proteomes" id="UP000694428">
    <property type="component" value="Unplaced"/>
</dbReference>
<protein>
    <submittedName>
        <fullName evidence="3">Deleted in lymphocytic leukemia 7</fullName>
    </submittedName>
</protein>